<feature type="transmembrane region" description="Helical" evidence="1">
    <location>
        <begin position="20"/>
        <end position="40"/>
    </location>
</feature>
<gene>
    <name evidence="3" type="ORF">HC246_17285</name>
</gene>
<keyword evidence="1" id="KW-0472">Membrane</keyword>
<sequence length="107" mass="11995">MRLNSIDPMLNQKDTTAWIFQVYAAFVISTGSFAASLYLLPMDNVVRSQLGISYVFSISASVSLTKTIRDNHEARKRQALIDAIITDKVITENHPLIDLLENPKISK</sequence>
<dbReference type="RefSeq" id="WP_169364721.1">
    <property type="nucleotide sequence ID" value="NZ_JAAVJL010000002.1"/>
</dbReference>
<organism evidence="3 4">
    <name type="scientific">Pseudanabaena yagii GIHE-NHR1</name>
    <dbReference type="NCBI Taxonomy" id="2722753"/>
    <lineage>
        <taxon>Bacteria</taxon>
        <taxon>Bacillati</taxon>
        <taxon>Cyanobacteriota</taxon>
        <taxon>Cyanophyceae</taxon>
        <taxon>Pseudanabaenales</taxon>
        <taxon>Pseudanabaenaceae</taxon>
        <taxon>Pseudanabaena</taxon>
        <taxon>Pseudanabaena yagii</taxon>
    </lineage>
</organism>
<comment type="caution">
    <text evidence="3">The sequence shown here is derived from an EMBL/GenBank/DDBJ whole genome shotgun (WGS) entry which is preliminary data.</text>
</comment>
<proteinExistence type="predicted"/>
<keyword evidence="1" id="KW-0812">Transmembrane</keyword>
<dbReference type="Proteomes" id="UP000738376">
    <property type="component" value="Unassembled WGS sequence"/>
</dbReference>
<keyword evidence="1" id="KW-1133">Transmembrane helix</keyword>
<dbReference type="InterPro" id="IPR008024">
    <property type="entry name" value="YiaAB"/>
</dbReference>
<reference evidence="3 4" key="1">
    <citation type="submission" date="2020-03" db="EMBL/GenBank/DDBJ databases">
        <title>Draft Genome Sequence of 2-Methylisoborneol Producing Pseudanabaena yagii Strain GIHE-NHR1 Isolated from North Han River in South Korea.</title>
        <authorList>
            <person name="Jeong J."/>
        </authorList>
    </citation>
    <scope>NUCLEOTIDE SEQUENCE [LARGE SCALE GENOMIC DNA]</scope>
    <source>
        <strain evidence="3 4">GIHE-NHR1</strain>
    </source>
</reference>
<keyword evidence="4" id="KW-1185">Reference proteome</keyword>
<name>A0ABX1LYC4_9CYAN</name>
<dbReference type="Pfam" id="PF05360">
    <property type="entry name" value="YiaAB"/>
    <property type="match status" value="1"/>
</dbReference>
<evidence type="ECO:0000259" key="2">
    <source>
        <dbReference type="Pfam" id="PF05360"/>
    </source>
</evidence>
<feature type="domain" description="YiaAB two helix" evidence="2">
    <location>
        <begin position="18"/>
        <end position="70"/>
    </location>
</feature>
<dbReference type="EMBL" id="JAAVJL010000002">
    <property type="protein sequence ID" value="NMF59724.1"/>
    <property type="molecule type" value="Genomic_DNA"/>
</dbReference>
<evidence type="ECO:0000256" key="1">
    <source>
        <dbReference type="SAM" id="Phobius"/>
    </source>
</evidence>
<protein>
    <recommendedName>
        <fullName evidence="2">YiaAB two helix domain-containing protein</fullName>
    </recommendedName>
</protein>
<accession>A0ABX1LYC4</accession>
<evidence type="ECO:0000313" key="3">
    <source>
        <dbReference type="EMBL" id="NMF59724.1"/>
    </source>
</evidence>
<evidence type="ECO:0000313" key="4">
    <source>
        <dbReference type="Proteomes" id="UP000738376"/>
    </source>
</evidence>